<dbReference type="Proteomes" id="UP000078343">
    <property type="component" value="Unassembled WGS sequence"/>
</dbReference>
<dbReference type="RefSeq" id="XP_018693553.1">
    <property type="nucleotide sequence ID" value="XM_018836700.1"/>
</dbReference>
<comment type="caution">
    <text evidence="2">The sequence shown here is derived from an EMBL/GenBank/DDBJ whole genome shotgun (WGS) entry which is preliminary data.</text>
</comment>
<reference evidence="2 3" key="1">
    <citation type="submission" date="2016-04" db="EMBL/GenBank/DDBJ databases">
        <title>Draft genome of Fonsecaea erecta CBS 125763.</title>
        <authorList>
            <person name="Weiss V.A."/>
            <person name="Vicente V.A."/>
            <person name="Raittz R.T."/>
            <person name="Moreno L.F."/>
            <person name="De Souza E.M."/>
            <person name="Pedrosa F.O."/>
            <person name="Steffens M.B."/>
            <person name="Faoro H."/>
            <person name="Tadra-Sfeir M.Z."/>
            <person name="Najafzadeh M.J."/>
            <person name="Felipe M.S."/>
            <person name="Teixeira M."/>
            <person name="Sun J."/>
            <person name="Xi L."/>
            <person name="Gomes R."/>
            <person name="De Azevedo C.M."/>
            <person name="Salgado C.G."/>
            <person name="Da Silva M.B."/>
            <person name="Nascimento M.F."/>
            <person name="Queiroz-Telles F."/>
            <person name="Attili D.S."/>
            <person name="Gorbushina A."/>
        </authorList>
    </citation>
    <scope>NUCLEOTIDE SEQUENCE [LARGE SCALE GENOMIC DNA]</scope>
    <source>
        <strain evidence="2 3">CBS 125763</strain>
    </source>
</reference>
<dbReference type="OrthoDB" id="10539296at2759"/>
<gene>
    <name evidence="2" type="ORF">AYL99_05188</name>
</gene>
<dbReference type="EMBL" id="LVYI01000004">
    <property type="protein sequence ID" value="OAP60186.1"/>
    <property type="molecule type" value="Genomic_DNA"/>
</dbReference>
<dbReference type="GeneID" id="30009356"/>
<evidence type="ECO:0000256" key="1">
    <source>
        <dbReference type="SAM" id="MobiDB-lite"/>
    </source>
</evidence>
<evidence type="ECO:0000313" key="3">
    <source>
        <dbReference type="Proteomes" id="UP000078343"/>
    </source>
</evidence>
<accession>A0A178ZL99</accession>
<organism evidence="2 3">
    <name type="scientific">Fonsecaea erecta</name>
    <dbReference type="NCBI Taxonomy" id="1367422"/>
    <lineage>
        <taxon>Eukaryota</taxon>
        <taxon>Fungi</taxon>
        <taxon>Dikarya</taxon>
        <taxon>Ascomycota</taxon>
        <taxon>Pezizomycotina</taxon>
        <taxon>Eurotiomycetes</taxon>
        <taxon>Chaetothyriomycetidae</taxon>
        <taxon>Chaetothyriales</taxon>
        <taxon>Herpotrichiellaceae</taxon>
        <taxon>Fonsecaea</taxon>
    </lineage>
</organism>
<protein>
    <submittedName>
        <fullName evidence="2">Uncharacterized protein</fullName>
    </submittedName>
</protein>
<keyword evidence="3" id="KW-1185">Reference proteome</keyword>
<feature type="region of interest" description="Disordered" evidence="1">
    <location>
        <begin position="142"/>
        <end position="163"/>
    </location>
</feature>
<sequence>MSSRAQLDLKLRALQGCGIHVDSMDGMIVDGTGRLPVTRTVQGGALGKTKERATFREDELHRLLRLHVAAMQQNVQAERAAEALANLDPKHTQSSYTAKWQRTKKADRTADLQFDQPFPGITHRSPCHPLGLHEADSQVDSPLASTQHETRTQFCTAGARDGK</sequence>
<feature type="compositionally biased region" description="Polar residues" evidence="1">
    <location>
        <begin position="142"/>
        <end position="155"/>
    </location>
</feature>
<name>A0A178ZL99_9EURO</name>
<evidence type="ECO:0000313" key="2">
    <source>
        <dbReference type="EMBL" id="OAP60186.1"/>
    </source>
</evidence>
<dbReference type="AlphaFoldDB" id="A0A178ZL99"/>
<proteinExistence type="predicted"/>